<sequence>MEAISPKHLMTSLVIIIASSLTAHCGCAKRGGERPYKEANTLFIRTSCSSTTYPRLCYSSLVKHADLIQTNRVVLTGAALNVTLASVKSTSAMMSTLAKKQGLKPREVAAMQDCVEQLSDTVDELRRSIAEMSDLRASNFEMIMSDVQTWVSAALTDETTCNDGFQEITAATDIKSTVRRLVIQIICFAYKRAIGHLYQCNRKTQMALQHGVIGSSRSSQNLFRIVVSLLLILTFLQLAASASASTSTTDSLKAYKKFIKDKCNSTTFPKVCYKSLSPYASKIKRNRVTLTKVSIYVALKAAKIAYSTLTKLSKSKGKLTHGEASVIADCRENIDETLDLLSQSSDGLANLNGTSSAHDQFQWDNIKTWMSAAITDEGTCTDEFDEIQVRPSLQKKIKTTVYNLSWFTINALALVNRLY</sequence>
<evidence type="ECO:0000256" key="9">
    <source>
        <dbReference type="SAM" id="SignalP"/>
    </source>
</evidence>
<dbReference type="EMBL" id="QZWG01000012">
    <property type="protein sequence ID" value="RZB73564.1"/>
    <property type="molecule type" value="Genomic_DNA"/>
</dbReference>
<dbReference type="PANTHER" id="PTHR31080:SF117">
    <property type="entry name" value="PLANT INVERTASE_PECTIN METHYLESTERASE INHIBITOR SUPERFAMILY PROTEIN"/>
    <property type="match status" value="1"/>
</dbReference>
<dbReference type="FunFam" id="1.20.140.40:FF:000010">
    <property type="entry name" value="Pectinesterase"/>
    <property type="match status" value="1"/>
</dbReference>
<dbReference type="PANTHER" id="PTHR31080">
    <property type="entry name" value="PECTINESTERASE INHIBITOR-LIKE"/>
    <property type="match status" value="1"/>
</dbReference>
<keyword evidence="12" id="KW-1185">Reference proteome</keyword>
<evidence type="ECO:0000256" key="3">
    <source>
        <dbReference type="ARBA" id="ARBA00013229"/>
    </source>
</evidence>
<feature type="coiled-coil region" evidence="8">
    <location>
        <begin position="108"/>
        <end position="135"/>
    </location>
</feature>
<dbReference type="Pfam" id="PF04043">
    <property type="entry name" value="PMEI"/>
    <property type="match status" value="2"/>
</dbReference>
<evidence type="ECO:0000259" key="10">
    <source>
        <dbReference type="SMART" id="SM00856"/>
    </source>
</evidence>
<feature type="chain" id="PRO_5018993545" description="pectinesterase" evidence="9">
    <location>
        <begin position="29"/>
        <end position="419"/>
    </location>
</feature>
<dbReference type="GO" id="GO:0004857">
    <property type="term" value="F:enzyme inhibitor activity"/>
    <property type="evidence" value="ECO:0007669"/>
    <property type="project" value="InterPro"/>
</dbReference>
<evidence type="ECO:0000256" key="6">
    <source>
        <dbReference type="ARBA" id="ARBA00023180"/>
    </source>
</evidence>
<evidence type="ECO:0000256" key="1">
    <source>
        <dbReference type="ARBA" id="ARBA00006027"/>
    </source>
</evidence>
<dbReference type="InterPro" id="IPR035513">
    <property type="entry name" value="Invertase/methylesterase_inhib"/>
</dbReference>
<evidence type="ECO:0000256" key="8">
    <source>
        <dbReference type="SAM" id="Coils"/>
    </source>
</evidence>
<accession>A0A445HJ14</accession>
<comment type="similarity">
    <text evidence="1">In the N-terminal section; belongs to the PMEI family.</text>
</comment>
<dbReference type="SUPFAM" id="SSF101148">
    <property type="entry name" value="Plant invertase/pectin methylesterase inhibitor"/>
    <property type="match status" value="2"/>
</dbReference>
<protein>
    <recommendedName>
        <fullName evidence="3">pectinesterase</fullName>
        <ecNumber evidence="3">3.1.1.11</ecNumber>
    </recommendedName>
</protein>
<dbReference type="FunFam" id="1.20.140.40:FF:000049">
    <property type="match status" value="1"/>
</dbReference>
<comment type="similarity">
    <text evidence="2">In the C-terminal section; belongs to the pectinesterase family.</text>
</comment>
<dbReference type="AlphaFoldDB" id="A0A445HJ14"/>
<gene>
    <name evidence="11" type="ORF">D0Y65_032966</name>
</gene>
<dbReference type="SMART" id="SM00856">
    <property type="entry name" value="PMEI"/>
    <property type="match status" value="2"/>
</dbReference>
<organism evidence="11 12">
    <name type="scientific">Glycine soja</name>
    <name type="common">Wild soybean</name>
    <dbReference type="NCBI Taxonomy" id="3848"/>
    <lineage>
        <taxon>Eukaryota</taxon>
        <taxon>Viridiplantae</taxon>
        <taxon>Streptophyta</taxon>
        <taxon>Embryophyta</taxon>
        <taxon>Tracheophyta</taxon>
        <taxon>Spermatophyta</taxon>
        <taxon>Magnoliopsida</taxon>
        <taxon>eudicotyledons</taxon>
        <taxon>Gunneridae</taxon>
        <taxon>Pentapetalae</taxon>
        <taxon>rosids</taxon>
        <taxon>fabids</taxon>
        <taxon>Fabales</taxon>
        <taxon>Fabaceae</taxon>
        <taxon>Papilionoideae</taxon>
        <taxon>50 kb inversion clade</taxon>
        <taxon>NPAAA clade</taxon>
        <taxon>indigoferoid/millettioid clade</taxon>
        <taxon>Phaseoleae</taxon>
        <taxon>Glycine</taxon>
        <taxon>Glycine subgen. Soja</taxon>
    </lineage>
</organism>
<dbReference type="CDD" id="cd15798">
    <property type="entry name" value="PMEI-like_3"/>
    <property type="match status" value="2"/>
</dbReference>
<evidence type="ECO:0000256" key="2">
    <source>
        <dbReference type="ARBA" id="ARBA00007786"/>
    </source>
</evidence>
<feature type="domain" description="Pectinesterase inhibitor" evidence="10">
    <location>
        <begin position="39"/>
        <end position="188"/>
    </location>
</feature>
<reference evidence="11 12" key="1">
    <citation type="submission" date="2018-09" db="EMBL/GenBank/DDBJ databases">
        <title>A high-quality reference genome of wild soybean provides a powerful tool to mine soybean genomes.</title>
        <authorList>
            <person name="Xie M."/>
            <person name="Chung C.Y.L."/>
            <person name="Li M.-W."/>
            <person name="Wong F.-L."/>
            <person name="Chan T.-F."/>
            <person name="Lam H.-M."/>
        </authorList>
    </citation>
    <scope>NUCLEOTIDE SEQUENCE [LARGE SCALE GENOMIC DNA]</scope>
    <source>
        <strain evidence="12">cv. W05</strain>
        <tissue evidence="11">Hypocotyl of etiolated seedlings</tissue>
    </source>
</reference>
<name>A0A445HJ14_GLYSO</name>
<proteinExistence type="inferred from homology"/>
<feature type="domain" description="Pectinesterase inhibitor" evidence="10">
    <location>
        <begin position="254"/>
        <end position="414"/>
    </location>
</feature>
<dbReference type="Gene3D" id="1.20.140.40">
    <property type="entry name" value="Invertase/pectin methylesterase inhibitor family protein"/>
    <property type="match status" value="2"/>
</dbReference>
<evidence type="ECO:0000256" key="4">
    <source>
        <dbReference type="ARBA" id="ARBA00022729"/>
    </source>
</evidence>
<evidence type="ECO:0000256" key="5">
    <source>
        <dbReference type="ARBA" id="ARBA00023157"/>
    </source>
</evidence>
<dbReference type="InterPro" id="IPR006501">
    <property type="entry name" value="Pectinesterase_inhib_dom"/>
</dbReference>
<comment type="similarity">
    <text evidence="7">Belongs to the PMEI family.</text>
</comment>
<feature type="signal peptide" evidence="9">
    <location>
        <begin position="1"/>
        <end position="28"/>
    </location>
</feature>
<dbReference type="NCBIfam" id="TIGR01614">
    <property type="entry name" value="PME_inhib"/>
    <property type="match status" value="2"/>
</dbReference>
<keyword evidence="5" id="KW-1015">Disulfide bond</keyword>
<keyword evidence="6" id="KW-0325">Glycoprotein</keyword>
<keyword evidence="4 9" id="KW-0732">Signal</keyword>
<keyword evidence="8" id="KW-0175">Coiled coil</keyword>
<dbReference type="EC" id="3.1.1.11" evidence="3"/>
<dbReference type="InterPro" id="IPR051955">
    <property type="entry name" value="PME_Inhibitor"/>
</dbReference>
<evidence type="ECO:0000256" key="7">
    <source>
        <dbReference type="ARBA" id="ARBA00038471"/>
    </source>
</evidence>
<evidence type="ECO:0000313" key="12">
    <source>
        <dbReference type="Proteomes" id="UP000289340"/>
    </source>
</evidence>
<dbReference type="Proteomes" id="UP000289340">
    <property type="component" value="Chromosome 12"/>
</dbReference>
<dbReference type="GO" id="GO:0030599">
    <property type="term" value="F:pectinesterase activity"/>
    <property type="evidence" value="ECO:0007669"/>
    <property type="project" value="UniProtKB-EC"/>
</dbReference>
<comment type="caution">
    <text evidence="11">The sequence shown here is derived from an EMBL/GenBank/DDBJ whole genome shotgun (WGS) entry which is preliminary data.</text>
</comment>
<evidence type="ECO:0000313" key="11">
    <source>
        <dbReference type="EMBL" id="RZB73564.1"/>
    </source>
</evidence>